<comment type="similarity">
    <text evidence="1">Belongs to the Gfo/Idh/MocA family.</text>
</comment>
<reference evidence="5 6" key="1">
    <citation type="submission" date="2020-08" db="EMBL/GenBank/DDBJ databases">
        <title>Sequencing the genomes of 1000 actinobacteria strains.</title>
        <authorList>
            <person name="Klenk H.-P."/>
        </authorList>
    </citation>
    <scope>NUCLEOTIDE SEQUENCE [LARGE SCALE GENOMIC DNA]</scope>
    <source>
        <strain evidence="5 6">DSM 45258</strain>
    </source>
</reference>
<evidence type="ECO:0000259" key="4">
    <source>
        <dbReference type="Pfam" id="PF22725"/>
    </source>
</evidence>
<dbReference type="InterPro" id="IPR055170">
    <property type="entry name" value="GFO_IDH_MocA-like_dom"/>
</dbReference>
<dbReference type="Gene3D" id="3.40.50.720">
    <property type="entry name" value="NAD(P)-binding Rossmann-like Domain"/>
    <property type="match status" value="1"/>
</dbReference>
<dbReference type="PANTHER" id="PTHR22604:SF105">
    <property type="entry name" value="TRANS-1,2-DIHYDROBENZENE-1,2-DIOL DEHYDROGENASE"/>
    <property type="match status" value="1"/>
</dbReference>
<keyword evidence="6" id="KW-1185">Reference proteome</keyword>
<dbReference type="SUPFAM" id="SSF55347">
    <property type="entry name" value="Glyceraldehyde-3-phosphate dehydrogenase-like, C-terminal domain"/>
    <property type="match status" value="1"/>
</dbReference>
<comment type="caution">
    <text evidence="5">The sequence shown here is derived from an EMBL/GenBank/DDBJ whole genome shotgun (WGS) entry which is preliminary data.</text>
</comment>
<organism evidence="5 6">
    <name type="scientific">Hoyosella altamirensis</name>
    <dbReference type="NCBI Taxonomy" id="616997"/>
    <lineage>
        <taxon>Bacteria</taxon>
        <taxon>Bacillati</taxon>
        <taxon>Actinomycetota</taxon>
        <taxon>Actinomycetes</taxon>
        <taxon>Mycobacteriales</taxon>
        <taxon>Hoyosellaceae</taxon>
        <taxon>Hoyosella</taxon>
    </lineage>
</organism>
<name>A0A839RTD2_9ACTN</name>
<dbReference type="GO" id="GO:0016491">
    <property type="term" value="F:oxidoreductase activity"/>
    <property type="evidence" value="ECO:0007669"/>
    <property type="project" value="UniProtKB-KW"/>
</dbReference>
<gene>
    <name evidence="5" type="ORF">FHU29_003954</name>
</gene>
<dbReference type="AlphaFoldDB" id="A0A839RTD2"/>
<sequence length="343" mass="36587">MFPSSLPAPRTPDSREAPPLKWGIVGTGWIAERFVDALHKHSSQQVVAVGSRTRGSAAKFAENFGIERAHGSYDELVGDPNVDVVYVATPHNHHHACATLALTVGKHTLIEKPIALNARQARDIAELAGAQGVFCMEALWTFFLPKFDVIRQVLADGVLGEIRSVDIDYGEHFEPDHRIFRQDLAGGPLLDLGTYPVALTTSVLGAPLKVKASGTPAPTGVNGQIAAVFEGQNETLASLHTTLFAFTPSTAVITGTQGVLTIDGPFMLPGNFSLTAPDGRRLEYSEPAIGHEGLHFQASAVARGIAEGKTESDVRPLSDSITTMAALDAIRSELGIVFNEEVP</sequence>
<dbReference type="GO" id="GO:0000166">
    <property type="term" value="F:nucleotide binding"/>
    <property type="evidence" value="ECO:0007669"/>
    <property type="project" value="InterPro"/>
</dbReference>
<dbReference type="Pfam" id="PF01408">
    <property type="entry name" value="GFO_IDH_MocA"/>
    <property type="match status" value="1"/>
</dbReference>
<dbReference type="InterPro" id="IPR000683">
    <property type="entry name" value="Gfo/Idh/MocA-like_OxRdtase_N"/>
</dbReference>
<evidence type="ECO:0000313" key="6">
    <source>
        <dbReference type="Proteomes" id="UP000567922"/>
    </source>
</evidence>
<accession>A0A839RTD2</accession>
<dbReference type="EMBL" id="JACHWS010000004">
    <property type="protein sequence ID" value="MBB3039466.1"/>
    <property type="molecule type" value="Genomic_DNA"/>
</dbReference>
<dbReference type="SUPFAM" id="SSF51735">
    <property type="entry name" value="NAD(P)-binding Rossmann-fold domains"/>
    <property type="match status" value="1"/>
</dbReference>
<dbReference type="InterPro" id="IPR036291">
    <property type="entry name" value="NAD(P)-bd_dom_sf"/>
</dbReference>
<keyword evidence="2" id="KW-0560">Oxidoreductase</keyword>
<dbReference type="RefSeq" id="WP_064438488.1">
    <property type="nucleotide sequence ID" value="NZ_BDDI01000001.1"/>
</dbReference>
<feature type="domain" description="Gfo/Idh/MocA-like oxidoreductase N-terminal" evidence="3">
    <location>
        <begin position="20"/>
        <end position="137"/>
    </location>
</feature>
<dbReference type="Gene3D" id="3.30.360.10">
    <property type="entry name" value="Dihydrodipicolinate Reductase, domain 2"/>
    <property type="match status" value="1"/>
</dbReference>
<evidence type="ECO:0000259" key="3">
    <source>
        <dbReference type="Pfam" id="PF01408"/>
    </source>
</evidence>
<evidence type="ECO:0000256" key="1">
    <source>
        <dbReference type="ARBA" id="ARBA00010928"/>
    </source>
</evidence>
<feature type="domain" description="GFO/IDH/MocA-like oxidoreductase" evidence="4">
    <location>
        <begin position="150"/>
        <end position="260"/>
    </location>
</feature>
<proteinExistence type="inferred from homology"/>
<evidence type="ECO:0000313" key="5">
    <source>
        <dbReference type="EMBL" id="MBB3039466.1"/>
    </source>
</evidence>
<dbReference type="PANTHER" id="PTHR22604">
    <property type="entry name" value="OXIDOREDUCTASES"/>
    <property type="match status" value="1"/>
</dbReference>
<protein>
    <submittedName>
        <fullName evidence="5">Putative dehydrogenase</fullName>
    </submittedName>
</protein>
<evidence type="ECO:0000256" key="2">
    <source>
        <dbReference type="ARBA" id="ARBA00023002"/>
    </source>
</evidence>
<dbReference type="Proteomes" id="UP000567922">
    <property type="component" value="Unassembled WGS sequence"/>
</dbReference>
<dbReference type="OrthoDB" id="9815825at2"/>
<dbReference type="Pfam" id="PF22725">
    <property type="entry name" value="GFO_IDH_MocA_C3"/>
    <property type="match status" value="1"/>
</dbReference>
<dbReference type="InterPro" id="IPR050984">
    <property type="entry name" value="Gfo/Idh/MocA_domain"/>
</dbReference>